<evidence type="ECO:0000313" key="4">
    <source>
        <dbReference type="Proteomes" id="UP000308001"/>
    </source>
</evidence>
<evidence type="ECO:0000313" key="2">
    <source>
        <dbReference type="EMBL" id="TLS72666.1"/>
    </source>
</evidence>
<gene>
    <name evidence="1" type="ORF">AAX29_00472</name>
    <name evidence="2" type="ORF">FE246_04590</name>
</gene>
<sequence length="67" mass="8059">MFDNKNIFLFGKKSFKEAIKAVCKEFKQDVDEEECITSLDIKSCYNCLYRRWTKDSFICTKRVLFDK</sequence>
<dbReference type="RefSeq" id="WP_066182049.1">
    <property type="nucleotide sequence ID" value="NZ_LCUJ01000001.1"/>
</dbReference>
<reference evidence="1" key="1">
    <citation type="submission" date="2015-05" db="EMBL/GenBank/DDBJ databases">
        <authorList>
            <person name="Wang D.B."/>
            <person name="Wang M."/>
        </authorList>
    </citation>
    <scope>NUCLEOTIDE SEQUENCE [LARGE SCALE GENOMIC DNA]</scope>
    <source>
        <strain evidence="1">DU22</strain>
    </source>
</reference>
<evidence type="ECO:0000313" key="1">
    <source>
        <dbReference type="EMBL" id="OCM00468.1"/>
    </source>
</evidence>
<proteinExistence type="predicted"/>
<organism evidence="1 3">
    <name type="scientific">Aliarcobacter thereius</name>
    <dbReference type="NCBI Taxonomy" id="544718"/>
    <lineage>
        <taxon>Bacteria</taxon>
        <taxon>Pseudomonadati</taxon>
        <taxon>Campylobacterota</taxon>
        <taxon>Epsilonproteobacteria</taxon>
        <taxon>Campylobacterales</taxon>
        <taxon>Arcobacteraceae</taxon>
        <taxon>Aliarcobacter</taxon>
    </lineage>
</organism>
<evidence type="ECO:0000313" key="3">
    <source>
        <dbReference type="Proteomes" id="UP000093281"/>
    </source>
</evidence>
<accession>A0A1C0BA46</accession>
<name>A0A1C0BA46_9BACT</name>
<comment type="caution">
    <text evidence="1">The sequence shown here is derived from an EMBL/GenBank/DDBJ whole genome shotgun (WGS) entry which is preliminary data.</text>
</comment>
<dbReference type="Proteomes" id="UP000308001">
    <property type="component" value="Unassembled WGS sequence"/>
</dbReference>
<dbReference type="Proteomes" id="UP000093281">
    <property type="component" value="Unassembled WGS sequence"/>
</dbReference>
<dbReference type="AlphaFoldDB" id="A0A1C0BA46"/>
<reference evidence="3" key="2">
    <citation type="submission" date="2015-05" db="EMBL/GenBank/DDBJ databases">
        <authorList>
            <person name="Rovetto F."/>
            <person name="Cocolin L."/>
            <person name="Illeghems K."/>
            <person name="Van Nieuwerburgh F."/>
            <person name="Houf K."/>
        </authorList>
    </citation>
    <scope>NUCLEOTIDE SEQUENCE [LARGE SCALE GENOMIC DNA]</scope>
    <source>
        <strain evidence="3">DU22</strain>
    </source>
</reference>
<protein>
    <submittedName>
        <fullName evidence="2">Molybdopterin biosynthesis protein MoeB</fullName>
    </submittedName>
</protein>
<dbReference type="OrthoDB" id="5359740at2"/>
<dbReference type="EMBL" id="LCUJ01000001">
    <property type="protein sequence ID" value="OCM00468.1"/>
    <property type="molecule type" value="Genomic_DNA"/>
</dbReference>
<dbReference type="STRING" id="544718.AAX25_00607"/>
<reference evidence="2 4" key="3">
    <citation type="submission" date="2019-05" db="EMBL/GenBank/DDBJ databases">
        <title>Arcobacter cibarius and Arcobacter thereius providing challenges in identification an antibiotic susceptibility and Quinolone resistance.</title>
        <authorList>
            <person name="Busch A."/>
            <person name="Hanel I."/>
            <person name="Hotzel H."/>
            <person name="Tomaso H."/>
        </authorList>
    </citation>
    <scope>NUCLEOTIDE SEQUENCE [LARGE SCALE GENOMIC DNA]</scope>
    <source>
        <strain evidence="2 4">17CS1191_2</strain>
    </source>
</reference>
<dbReference type="EMBL" id="VBUF01000002">
    <property type="protein sequence ID" value="TLS72666.1"/>
    <property type="molecule type" value="Genomic_DNA"/>
</dbReference>